<feature type="domain" description="CARDB" evidence="3">
    <location>
        <begin position="4"/>
        <end position="72"/>
    </location>
</feature>
<keyword evidence="2" id="KW-0812">Transmembrane</keyword>
<reference evidence="4 5" key="1">
    <citation type="journal article" date="2016" name="Sci. Rep.">
        <title>Metabolic traits of an uncultured archaeal lineage -MSBL1- from brine pools of the Red Sea.</title>
        <authorList>
            <person name="Mwirichia R."/>
            <person name="Alam I."/>
            <person name="Rashid M."/>
            <person name="Vinu M."/>
            <person name="Ba-Alawi W."/>
            <person name="Anthony Kamau A."/>
            <person name="Kamanda Ngugi D."/>
            <person name="Goker M."/>
            <person name="Klenk H.P."/>
            <person name="Bajic V."/>
            <person name="Stingl U."/>
        </authorList>
    </citation>
    <scope>NUCLEOTIDE SEQUENCE [LARGE SCALE GENOMIC DNA]</scope>
    <source>
        <strain evidence="4">SCGC-AAA261F17</strain>
    </source>
</reference>
<gene>
    <name evidence="4" type="ORF">AKJ44_01530</name>
</gene>
<accession>A0A133V6I1</accession>
<dbReference type="InterPro" id="IPR013783">
    <property type="entry name" value="Ig-like_fold"/>
</dbReference>
<dbReference type="AlphaFoldDB" id="A0A133V6I1"/>
<sequence length="117" mass="12549">MVVSKPEVEPGETTTISADVTNTGGTPSTYTVELSIEGEMVDSRDVPLDPGDSETISFDVAKEEPGAYDFAVDDLTGSFDVRKPPAFPWATVIAIIVIIAAIIAVGIWYWTRGRRTG</sequence>
<feature type="compositionally biased region" description="Polar residues" evidence="1">
    <location>
        <begin position="12"/>
        <end position="28"/>
    </location>
</feature>
<feature type="transmembrane region" description="Helical" evidence="2">
    <location>
        <begin position="86"/>
        <end position="110"/>
    </location>
</feature>
<keyword evidence="2" id="KW-0472">Membrane</keyword>
<dbReference type="InterPro" id="IPR011635">
    <property type="entry name" value="CARDB"/>
</dbReference>
<evidence type="ECO:0000313" key="4">
    <source>
        <dbReference type="EMBL" id="KXB02048.1"/>
    </source>
</evidence>
<comment type="caution">
    <text evidence="4">The sequence shown here is derived from an EMBL/GenBank/DDBJ whole genome shotgun (WGS) entry which is preliminary data.</text>
</comment>
<dbReference type="EMBL" id="LHXY01000015">
    <property type="protein sequence ID" value="KXB02048.1"/>
    <property type="molecule type" value="Genomic_DNA"/>
</dbReference>
<proteinExistence type="predicted"/>
<organism evidence="4 5">
    <name type="scientific">candidate division MSBL1 archaeon SCGC-AAA261F17</name>
    <dbReference type="NCBI Taxonomy" id="1698274"/>
    <lineage>
        <taxon>Archaea</taxon>
        <taxon>Methanobacteriati</taxon>
        <taxon>Methanobacteriota</taxon>
        <taxon>candidate division MSBL1</taxon>
    </lineage>
</organism>
<dbReference type="Gene3D" id="2.60.40.10">
    <property type="entry name" value="Immunoglobulins"/>
    <property type="match status" value="1"/>
</dbReference>
<name>A0A133V6I1_9EURY</name>
<keyword evidence="2" id="KW-1133">Transmembrane helix</keyword>
<evidence type="ECO:0000256" key="1">
    <source>
        <dbReference type="SAM" id="MobiDB-lite"/>
    </source>
</evidence>
<evidence type="ECO:0000256" key="2">
    <source>
        <dbReference type="SAM" id="Phobius"/>
    </source>
</evidence>
<feature type="region of interest" description="Disordered" evidence="1">
    <location>
        <begin position="1"/>
        <end position="28"/>
    </location>
</feature>
<keyword evidence="5" id="KW-1185">Reference proteome</keyword>
<evidence type="ECO:0000259" key="3">
    <source>
        <dbReference type="Pfam" id="PF07705"/>
    </source>
</evidence>
<dbReference type="Pfam" id="PF07705">
    <property type="entry name" value="CARDB"/>
    <property type="match status" value="1"/>
</dbReference>
<evidence type="ECO:0000313" key="5">
    <source>
        <dbReference type="Proteomes" id="UP000070035"/>
    </source>
</evidence>
<protein>
    <recommendedName>
        <fullName evidence="3">CARDB domain-containing protein</fullName>
    </recommendedName>
</protein>
<dbReference type="Proteomes" id="UP000070035">
    <property type="component" value="Unassembled WGS sequence"/>
</dbReference>